<keyword evidence="3" id="KW-1185">Reference proteome</keyword>
<feature type="transmembrane region" description="Helical" evidence="1">
    <location>
        <begin position="111"/>
        <end position="129"/>
    </location>
</feature>
<gene>
    <name evidence="2" type="ORF">Pla22_52330</name>
</gene>
<dbReference type="EMBL" id="SJPI01000006">
    <property type="protein sequence ID" value="TWT47866.1"/>
    <property type="molecule type" value="Genomic_DNA"/>
</dbReference>
<comment type="caution">
    <text evidence="2">The sequence shown here is derived from an EMBL/GenBank/DDBJ whole genome shotgun (WGS) entry which is preliminary data.</text>
</comment>
<dbReference type="RefSeq" id="WP_146517638.1">
    <property type="nucleotide sequence ID" value="NZ_SJPI01000006.1"/>
</dbReference>
<evidence type="ECO:0000313" key="3">
    <source>
        <dbReference type="Proteomes" id="UP000316598"/>
    </source>
</evidence>
<organism evidence="2 3">
    <name type="scientific">Rubripirellula amarantea</name>
    <dbReference type="NCBI Taxonomy" id="2527999"/>
    <lineage>
        <taxon>Bacteria</taxon>
        <taxon>Pseudomonadati</taxon>
        <taxon>Planctomycetota</taxon>
        <taxon>Planctomycetia</taxon>
        <taxon>Pirellulales</taxon>
        <taxon>Pirellulaceae</taxon>
        <taxon>Rubripirellula</taxon>
    </lineage>
</organism>
<reference evidence="2 3" key="1">
    <citation type="submission" date="2019-02" db="EMBL/GenBank/DDBJ databases">
        <title>Deep-cultivation of Planctomycetes and their phenomic and genomic characterization uncovers novel biology.</title>
        <authorList>
            <person name="Wiegand S."/>
            <person name="Jogler M."/>
            <person name="Boedeker C."/>
            <person name="Pinto D."/>
            <person name="Vollmers J."/>
            <person name="Rivas-Marin E."/>
            <person name="Kohn T."/>
            <person name="Peeters S.H."/>
            <person name="Heuer A."/>
            <person name="Rast P."/>
            <person name="Oberbeckmann S."/>
            <person name="Bunk B."/>
            <person name="Jeske O."/>
            <person name="Meyerdierks A."/>
            <person name="Storesund J.E."/>
            <person name="Kallscheuer N."/>
            <person name="Luecker S."/>
            <person name="Lage O.M."/>
            <person name="Pohl T."/>
            <person name="Merkel B.J."/>
            <person name="Hornburger P."/>
            <person name="Mueller R.-W."/>
            <person name="Bruemmer F."/>
            <person name="Labrenz M."/>
            <person name="Spormann A.M."/>
            <person name="Op Den Camp H."/>
            <person name="Overmann J."/>
            <person name="Amann R."/>
            <person name="Jetten M.S.M."/>
            <person name="Mascher T."/>
            <person name="Medema M.H."/>
            <person name="Devos D.P."/>
            <person name="Kaster A.-K."/>
            <person name="Ovreas L."/>
            <person name="Rohde M."/>
            <person name="Galperin M.Y."/>
            <person name="Jogler C."/>
        </authorList>
    </citation>
    <scope>NUCLEOTIDE SEQUENCE [LARGE SCALE GENOMIC DNA]</scope>
    <source>
        <strain evidence="2 3">Pla22</strain>
    </source>
</reference>
<evidence type="ECO:0000256" key="1">
    <source>
        <dbReference type="SAM" id="Phobius"/>
    </source>
</evidence>
<sequence length="133" mass="15536">MTQPVHTCMTKAIIADGDQLETGPQWITSRRARLRLFDDHLICGDWNVHYDDIREAVLASFRSPILRIPGYVLSARTDTHTYHFGLNGWRYWRGELPFPVTRTNTRLRMSWISIAARAILIGYVAYTLWRWAT</sequence>
<dbReference type="InterPro" id="IPR036691">
    <property type="entry name" value="Endo/exonu/phosph_ase_sf"/>
</dbReference>
<dbReference type="AlphaFoldDB" id="A0A5C5WAD8"/>
<name>A0A5C5WAD8_9BACT</name>
<proteinExistence type="predicted"/>
<accession>A0A5C5WAD8</accession>
<dbReference type="SUPFAM" id="SSF56219">
    <property type="entry name" value="DNase I-like"/>
    <property type="match status" value="1"/>
</dbReference>
<keyword evidence="1" id="KW-0812">Transmembrane</keyword>
<dbReference type="Proteomes" id="UP000316598">
    <property type="component" value="Unassembled WGS sequence"/>
</dbReference>
<dbReference type="OrthoDB" id="213612at2"/>
<keyword evidence="1" id="KW-1133">Transmembrane helix</keyword>
<protein>
    <submittedName>
        <fullName evidence="2">Uncharacterized protein</fullName>
    </submittedName>
</protein>
<evidence type="ECO:0000313" key="2">
    <source>
        <dbReference type="EMBL" id="TWT47866.1"/>
    </source>
</evidence>
<keyword evidence="1" id="KW-0472">Membrane</keyword>